<dbReference type="Proteomes" id="UP000440367">
    <property type="component" value="Unassembled WGS sequence"/>
</dbReference>
<evidence type="ECO:0000313" key="10">
    <source>
        <dbReference type="Proteomes" id="UP000429523"/>
    </source>
</evidence>
<dbReference type="AlphaFoldDB" id="A0A6A3F4P8"/>
<evidence type="ECO:0000313" key="16">
    <source>
        <dbReference type="Proteomes" id="UP000476176"/>
    </source>
</evidence>
<dbReference type="Proteomes" id="UP000433483">
    <property type="component" value="Unassembled WGS sequence"/>
</dbReference>
<evidence type="ECO:0000313" key="3">
    <source>
        <dbReference type="EMBL" id="KAE9117110.1"/>
    </source>
</evidence>
<dbReference type="EMBL" id="QXGC01000744">
    <property type="protein sequence ID" value="KAE9222516.1"/>
    <property type="molecule type" value="Genomic_DNA"/>
</dbReference>
<name>A0A6A3F4P8_9STRA</name>
<evidence type="ECO:0000313" key="8">
    <source>
        <dbReference type="EMBL" id="KAE9324515.1"/>
    </source>
</evidence>
<protein>
    <submittedName>
        <fullName evidence="2">Uncharacterized protein</fullName>
    </submittedName>
</protein>
<keyword evidence="11" id="KW-1185">Reference proteome</keyword>
<dbReference type="EMBL" id="QXFY01000253">
    <property type="protein sequence ID" value="KAE9350477.1"/>
    <property type="molecule type" value="Genomic_DNA"/>
</dbReference>
<dbReference type="OrthoDB" id="10355406at2759"/>
<dbReference type="EMBL" id="QXFZ01000422">
    <property type="protein sequence ID" value="KAE9117110.1"/>
    <property type="molecule type" value="Genomic_DNA"/>
</dbReference>
<gene>
    <name evidence="8" type="ORF">PF001_g3381</name>
    <name evidence="7" type="ORF">PF002_g10449</name>
    <name evidence="5" type="ORF">PF004_g12772</name>
    <name evidence="6" type="ORF">PF005_g5697</name>
    <name evidence="4" type="ORF">PF006_g4949</name>
    <name evidence="3" type="ORF">PF007_g9418</name>
    <name evidence="9" type="ORF">PF008_g6420</name>
    <name evidence="2" type="ORF">PF009_g10527</name>
</gene>
<evidence type="ECO:0000313" key="7">
    <source>
        <dbReference type="EMBL" id="KAE9239069.1"/>
    </source>
</evidence>
<evidence type="ECO:0000313" key="12">
    <source>
        <dbReference type="Proteomes" id="UP000437068"/>
    </source>
</evidence>
<comment type="caution">
    <text evidence="2">The sequence shown here is derived from an EMBL/GenBank/DDBJ whole genome shotgun (WGS) entry which is preliminary data.</text>
</comment>
<accession>A0A6A3F4P8</accession>
<dbReference type="Proteomes" id="UP000441208">
    <property type="component" value="Unassembled WGS sequence"/>
</dbReference>
<dbReference type="Proteomes" id="UP000476176">
    <property type="component" value="Unassembled WGS sequence"/>
</dbReference>
<feature type="region of interest" description="Disordered" evidence="1">
    <location>
        <begin position="38"/>
        <end position="98"/>
    </location>
</feature>
<sequence>MNPIKSAVAAVCILAVGLVSVNVPTSVGYRRLLASDEKPYNTLRRSFKSPVTTQPPAMDDTTRPPSTPCTPATWPAHKITRPPSPTTSPPSDNAASSR</sequence>
<evidence type="ECO:0000313" key="4">
    <source>
        <dbReference type="EMBL" id="KAE9150691.1"/>
    </source>
</evidence>
<organism evidence="2 10">
    <name type="scientific">Phytophthora fragariae</name>
    <dbReference type="NCBI Taxonomy" id="53985"/>
    <lineage>
        <taxon>Eukaryota</taxon>
        <taxon>Sar</taxon>
        <taxon>Stramenopiles</taxon>
        <taxon>Oomycota</taxon>
        <taxon>Peronosporomycetes</taxon>
        <taxon>Peronosporales</taxon>
        <taxon>Peronosporaceae</taxon>
        <taxon>Phytophthora</taxon>
    </lineage>
</organism>
<evidence type="ECO:0000313" key="2">
    <source>
        <dbReference type="EMBL" id="KAE8939636.1"/>
    </source>
</evidence>
<dbReference type="EMBL" id="QXGE01000106">
    <property type="protein sequence ID" value="KAE9324515.1"/>
    <property type="molecule type" value="Genomic_DNA"/>
</dbReference>
<dbReference type="EMBL" id="QXGB01000200">
    <property type="protein sequence ID" value="KAE9225037.1"/>
    <property type="molecule type" value="Genomic_DNA"/>
</dbReference>
<evidence type="ECO:0000256" key="1">
    <source>
        <dbReference type="SAM" id="MobiDB-lite"/>
    </source>
</evidence>
<dbReference type="EMBL" id="QXGF01000476">
    <property type="protein sequence ID" value="KAE8939636.1"/>
    <property type="molecule type" value="Genomic_DNA"/>
</dbReference>
<proteinExistence type="predicted"/>
<reference evidence="10 11" key="1">
    <citation type="submission" date="2018-08" db="EMBL/GenBank/DDBJ databases">
        <title>Genomic investigation of the strawberry pathogen Phytophthora fragariae indicates pathogenicity is determined by transcriptional variation in three key races.</title>
        <authorList>
            <person name="Adams T.M."/>
            <person name="Armitage A.D."/>
            <person name="Sobczyk M.K."/>
            <person name="Bates H.J."/>
            <person name="Dunwell J.M."/>
            <person name="Nellist C.F."/>
            <person name="Harrison R.J."/>
        </authorList>
    </citation>
    <scope>NUCLEOTIDE SEQUENCE [LARGE SCALE GENOMIC DNA]</scope>
    <source>
        <strain evidence="8 12">A4</strain>
        <strain evidence="7 13">BC-1</strain>
        <strain evidence="5 16">BC-23</strain>
        <strain evidence="6 11">NOV-27</strain>
        <strain evidence="4 14">NOV-5</strain>
        <strain evidence="3 15">NOV-71</strain>
        <strain evidence="9 17">NOV-77</strain>
        <strain evidence="2 10">NOV-9</strain>
    </source>
</reference>
<dbReference type="Proteomes" id="UP000486351">
    <property type="component" value="Unassembled WGS sequence"/>
</dbReference>
<evidence type="ECO:0000313" key="14">
    <source>
        <dbReference type="Proteomes" id="UP000440732"/>
    </source>
</evidence>
<evidence type="ECO:0000313" key="17">
    <source>
        <dbReference type="Proteomes" id="UP000486351"/>
    </source>
</evidence>
<dbReference type="Proteomes" id="UP000437068">
    <property type="component" value="Unassembled WGS sequence"/>
</dbReference>
<evidence type="ECO:0000313" key="6">
    <source>
        <dbReference type="EMBL" id="KAE9225037.1"/>
    </source>
</evidence>
<evidence type="ECO:0000313" key="13">
    <source>
        <dbReference type="Proteomes" id="UP000440367"/>
    </source>
</evidence>
<dbReference type="EMBL" id="QXGD01000457">
    <property type="protein sequence ID" value="KAE9239069.1"/>
    <property type="molecule type" value="Genomic_DNA"/>
</dbReference>
<dbReference type="Proteomes" id="UP000429523">
    <property type="component" value="Unassembled WGS sequence"/>
</dbReference>
<evidence type="ECO:0000313" key="15">
    <source>
        <dbReference type="Proteomes" id="UP000441208"/>
    </source>
</evidence>
<dbReference type="Proteomes" id="UP000440732">
    <property type="component" value="Unassembled WGS sequence"/>
</dbReference>
<evidence type="ECO:0000313" key="9">
    <source>
        <dbReference type="EMBL" id="KAE9350477.1"/>
    </source>
</evidence>
<dbReference type="EMBL" id="QXGA01000178">
    <property type="protein sequence ID" value="KAE9150691.1"/>
    <property type="molecule type" value="Genomic_DNA"/>
</dbReference>
<evidence type="ECO:0000313" key="5">
    <source>
        <dbReference type="EMBL" id="KAE9222516.1"/>
    </source>
</evidence>
<evidence type="ECO:0000313" key="11">
    <source>
        <dbReference type="Proteomes" id="UP000433483"/>
    </source>
</evidence>